<evidence type="ECO:0000313" key="1">
    <source>
        <dbReference type="EMBL" id="KAK3594476.1"/>
    </source>
</evidence>
<feature type="non-terminal residue" evidence="1">
    <location>
        <position position="1"/>
    </location>
</feature>
<reference evidence="1" key="3">
    <citation type="submission" date="2023-05" db="EMBL/GenBank/DDBJ databases">
        <authorList>
            <person name="Smith C.H."/>
        </authorList>
    </citation>
    <scope>NUCLEOTIDE SEQUENCE</scope>
    <source>
        <strain evidence="1">CHS0354</strain>
        <tissue evidence="1">Mantle</tissue>
    </source>
</reference>
<keyword evidence="2" id="KW-1185">Reference proteome</keyword>
<proteinExistence type="predicted"/>
<sequence length="84" mass="9632">VQGFDAISADVYKDEGHADPSSKFYGLNKLSGRTLKSSYIIHFYMREVYCLCCDIDRGIYILSIGFLCPRRHDEPCHGRSEPRI</sequence>
<accession>A0AAE0SMK7</accession>
<feature type="non-terminal residue" evidence="1">
    <location>
        <position position="84"/>
    </location>
</feature>
<dbReference type="Proteomes" id="UP001195483">
    <property type="component" value="Unassembled WGS sequence"/>
</dbReference>
<gene>
    <name evidence="1" type="ORF">CHS0354_026938</name>
</gene>
<reference evidence="1" key="2">
    <citation type="journal article" date="2021" name="Genome Biol. Evol.">
        <title>Developing a high-quality reference genome for a parasitic bivalve with doubly uniparental inheritance (Bivalvia: Unionida).</title>
        <authorList>
            <person name="Smith C.H."/>
        </authorList>
    </citation>
    <scope>NUCLEOTIDE SEQUENCE</scope>
    <source>
        <strain evidence="1">CHS0354</strain>
        <tissue evidence="1">Mantle</tissue>
    </source>
</reference>
<dbReference type="AlphaFoldDB" id="A0AAE0SMK7"/>
<comment type="caution">
    <text evidence="1">The sequence shown here is derived from an EMBL/GenBank/DDBJ whole genome shotgun (WGS) entry which is preliminary data.</text>
</comment>
<reference evidence="1" key="1">
    <citation type="journal article" date="2021" name="Genome Biol. Evol.">
        <title>A High-Quality Reference Genome for a Parasitic Bivalve with Doubly Uniparental Inheritance (Bivalvia: Unionida).</title>
        <authorList>
            <person name="Smith C.H."/>
        </authorList>
    </citation>
    <scope>NUCLEOTIDE SEQUENCE</scope>
    <source>
        <strain evidence="1">CHS0354</strain>
    </source>
</reference>
<dbReference type="EMBL" id="JAEAOA010001601">
    <property type="protein sequence ID" value="KAK3594476.1"/>
    <property type="molecule type" value="Genomic_DNA"/>
</dbReference>
<name>A0AAE0SMK7_9BIVA</name>
<evidence type="ECO:0000313" key="2">
    <source>
        <dbReference type="Proteomes" id="UP001195483"/>
    </source>
</evidence>
<organism evidence="1 2">
    <name type="scientific">Potamilus streckersoni</name>
    <dbReference type="NCBI Taxonomy" id="2493646"/>
    <lineage>
        <taxon>Eukaryota</taxon>
        <taxon>Metazoa</taxon>
        <taxon>Spiralia</taxon>
        <taxon>Lophotrochozoa</taxon>
        <taxon>Mollusca</taxon>
        <taxon>Bivalvia</taxon>
        <taxon>Autobranchia</taxon>
        <taxon>Heteroconchia</taxon>
        <taxon>Palaeoheterodonta</taxon>
        <taxon>Unionida</taxon>
        <taxon>Unionoidea</taxon>
        <taxon>Unionidae</taxon>
        <taxon>Ambleminae</taxon>
        <taxon>Lampsilini</taxon>
        <taxon>Potamilus</taxon>
    </lineage>
</organism>
<protein>
    <submittedName>
        <fullName evidence="1">Uncharacterized protein</fullName>
    </submittedName>
</protein>